<keyword evidence="1" id="KW-1185">Reference proteome</keyword>
<dbReference type="Proteomes" id="UP000504637">
    <property type="component" value="Unplaced"/>
</dbReference>
<sequence>MQPAIPHIVPQTFENPLRFFLSRSLEIYGDEFSRGFSSLASLLLAPLPKDGRVDCSLCRICRFGCLEGNEDGGIQENDLATQRGLGCSFTSLYFLQGNALPLCRLFHLKRLHAFTWGFPASLLLCGEKFITRHESDVVAIHHPSSKTCTFSPLCAASPSGS</sequence>
<evidence type="ECO:0000313" key="1">
    <source>
        <dbReference type="Proteomes" id="UP000504637"/>
    </source>
</evidence>
<dbReference type="RefSeq" id="XP_033461027.1">
    <property type="nucleotide sequence ID" value="XM_033599374.1"/>
</dbReference>
<reference evidence="2" key="3">
    <citation type="submission" date="2025-08" db="UniProtKB">
        <authorList>
            <consortium name="RefSeq"/>
        </authorList>
    </citation>
    <scope>IDENTIFICATION</scope>
    <source>
        <strain evidence="2">CBS 342.82</strain>
    </source>
</reference>
<name>A0A6J3M7F1_9PEZI</name>
<reference evidence="2" key="2">
    <citation type="submission" date="2020-04" db="EMBL/GenBank/DDBJ databases">
        <authorList>
            <consortium name="NCBI Genome Project"/>
        </authorList>
    </citation>
    <scope>NUCLEOTIDE SEQUENCE</scope>
    <source>
        <strain evidence="2">CBS 342.82</strain>
    </source>
</reference>
<gene>
    <name evidence="2" type="ORF">K489DRAFT_170619</name>
</gene>
<accession>A0A6J3M7F1</accession>
<dbReference type="AlphaFoldDB" id="A0A6J3M7F1"/>
<evidence type="ECO:0000313" key="2">
    <source>
        <dbReference type="RefSeq" id="XP_033461027.1"/>
    </source>
</evidence>
<organism evidence="2">
    <name type="scientific">Dissoconium aciculare CBS 342.82</name>
    <dbReference type="NCBI Taxonomy" id="1314786"/>
    <lineage>
        <taxon>Eukaryota</taxon>
        <taxon>Fungi</taxon>
        <taxon>Dikarya</taxon>
        <taxon>Ascomycota</taxon>
        <taxon>Pezizomycotina</taxon>
        <taxon>Dothideomycetes</taxon>
        <taxon>Dothideomycetidae</taxon>
        <taxon>Mycosphaerellales</taxon>
        <taxon>Dissoconiaceae</taxon>
        <taxon>Dissoconium</taxon>
    </lineage>
</organism>
<proteinExistence type="predicted"/>
<reference evidence="2" key="1">
    <citation type="submission" date="2020-01" db="EMBL/GenBank/DDBJ databases">
        <authorList>
            <consortium name="DOE Joint Genome Institute"/>
            <person name="Haridas S."/>
            <person name="Albert R."/>
            <person name="Binder M."/>
            <person name="Bloem J."/>
            <person name="Labutti K."/>
            <person name="Salamov A."/>
            <person name="Andreopoulos B."/>
            <person name="Baker S.E."/>
            <person name="Barry K."/>
            <person name="Bills G."/>
            <person name="Bluhm B.H."/>
            <person name="Cannon C."/>
            <person name="Castanera R."/>
            <person name="Culley D.E."/>
            <person name="Daum C."/>
            <person name="Ezra D."/>
            <person name="Gonzalez J.B."/>
            <person name="Henrissat B."/>
            <person name="Kuo A."/>
            <person name="Liang C."/>
            <person name="Lipzen A."/>
            <person name="Lutzoni F."/>
            <person name="Magnuson J."/>
            <person name="Mondo S."/>
            <person name="Nolan M."/>
            <person name="Ohm R."/>
            <person name="Pangilinan J."/>
            <person name="Park H.-J."/>
            <person name="Ramirez L."/>
            <person name="Alfaro M."/>
            <person name="Sun H."/>
            <person name="Tritt A."/>
            <person name="Yoshinaga Y."/>
            <person name="Zwiers L.-H."/>
            <person name="Turgeon B.G."/>
            <person name="Goodwin S.B."/>
            <person name="Spatafora J.W."/>
            <person name="Crous P.W."/>
            <person name="Grigoriev I.V."/>
        </authorList>
    </citation>
    <scope>NUCLEOTIDE SEQUENCE</scope>
    <source>
        <strain evidence="2">CBS 342.82</strain>
    </source>
</reference>
<protein>
    <submittedName>
        <fullName evidence="2">Uncharacterized protein</fullName>
    </submittedName>
</protein>
<dbReference type="GeneID" id="54357173"/>